<dbReference type="RefSeq" id="WP_072986667.1">
    <property type="nucleotide sequence ID" value="NZ_FQZB01000008.1"/>
</dbReference>
<dbReference type="OrthoDB" id="1911152at2"/>
<keyword evidence="2" id="KW-1185">Reference proteome</keyword>
<dbReference type="EMBL" id="FQZB01000008">
    <property type="protein sequence ID" value="SHJ46041.1"/>
    <property type="molecule type" value="Genomic_DNA"/>
</dbReference>
<dbReference type="Proteomes" id="UP000184310">
    <property type="component" value="Unassembled WGS sequence"/>
</dbReference>
<evidence type="ECO:0000313" key="2">
    <source>
        <dbReference type="Proteomes" id="UP000184310"/>
    </source>
</evidence>
<dbReference type="STRING" id="1121302.SAMN02745163_02031"/>
<evidence type="ECO:0000313" key="1">
    <source>
        <dbReference type="EMBL" id="SHJ46041.1"/>
    </source>
</evidence>
<organism evidence="1 2">
    <name type="scientific">Clostridium cavendishii DSM 21758</name>
    <dbReference type="NCBI Taxonomy" id="1121302"/>
    <lineage>
        <taxon>Bacteria</taxon>
        <taxon>Bacillati</taxon>
        <taxon>Bacillota</taxon>
        <taxon>Clostridia</taxon>
        <taxon>Eubacteriales</taxon>
        <taxon>Clostridiaceae</taxon>
        <taxon>Clostridium</taxon>
    </lineage>
</organism>
<protein>
    <submittedName>
        <fullName evidence="1">Uncharacterized protein</fullName>
    </submittedName>
</protein>
<sequence>MSKNYYNCEPENNSNCDCNHSNKHNCNCNEDSSYVIGNSVKFCINEFDNEIKADVTVNTRNTVRVWGQIIDCNGKPVPYAYVKLAKVCGNSLEGVAHTITDCLGYYQFDVCPSIEGFEFTLIVGKASVGSERVISTGTEGTACNPYVAPNCPSCNQCNHHSCKY</sequence>
<gene>
    <name evidence="1" type="ORF">SAMN02745163_02031</name>
</gene>
<dbReference type="AlphaFoldDB" id="A0A1M6JH93"/>
<reference evidence="1 2" key="1">
    <citation type="submission" date="2016-11" db="EMBL/GenBank/DDBJ databases">
        <authorList>
            <person name="Jaros S."/>
            <person name="Januszkiewicz K."/>
            <person name="Wedrychowicz H."/>
        </authorList>
    </citation>
    <scope>NUCLEOTIDE SEQUENCE [LARGE SCALE GENOMIC DNA]</scope>
    <source>
        <strain evidence="1 2">DSM 21758</strain>
    </source>
</reference>
<accession>A0A1M6JH93</accession>
<proteinExistence type="predicted"/>
<dbReference type="SUPFAM" id="SSF49464">
    <property type="entry name" value="Carboxypeptidase regulatory domain-like"/>
    <property type="match status" value="1"/>
</dbReference>
<name>A0A1M6JH93_9CLOT</name>
<dbReference type="InterPro" id="IPR008969">
    <property type="entry name" value="CarboxyPept-like_regulatory"/>
</dbReference>